<keyword evidence="8" id="KW-1185">Reference proteome</keyword>
<dbReference type="InterPro" id="IPR007371">
    <property type="entry name" value="TPK_catalytic"/>
</dbReference>
<dbReference type="AlphaFoldDB" id="A0A5A5TEG9"/>
<evidence type="ECO:0000256" key="5">
    <source>
        <dbReference type="NCBIfam" id="TIGR01378"/>
    </source>
</evidence>
<accession>A0A5A5TEG9</accession>
<dbReference type="GO" id="GO:0030975">
    <property type="term" value="F:thiamine binding"/>
    <property type="evidence" value="ECO:0007669"/>
    <property type="project" value="InterPro"/>
</dbReference>
<evidence type="ECO:0000313" key="8">
    <source>
        <dbReference type="Proteomes" id="UP000322530"/>
    </source>
</evidence>
<evidence type="ECO:0000256" key="4">
    <source>
        <dbReference type="ARBA" id="ARBA00022840"/>
    </source>
</evidence>
<dbReference type="PANTHER" id="PTHR41299">
    <property type="entry name" value="THIAMINE PYROPHOSPHOKINASE"/>
    <property type="match status" value="1"/>
</dbReference>
<dbReference type="NCBIfam" id="TIGR01378">
    <property type="entry name" value="thi_PPkinase"/>
    <property type="match status" value="1"/>
</dbReference>
<proteinExistence type="predicted"/>
<dbReference type="RefSeq" id="WP_149402565.1">
    <property type="nucleotide sequence ID" value="NZ_BIXY01000048.1"/>
</dbReference>
<gene>
    <name evidence="7" type="ORF">KDI_32020</name>
</gene>
<dbReference type="InterPro" id="IPR006282">
    <property type="entry name" value="Thi_PPkinase"/>
</dbReference>
<comment type="caution">
    <text evidence="7">The sequence shown here is derived from an EMBL/GenBank/DDBJ whole genome shotgun (WGS) entry which is preliminary data.</text>
</comment>
<dbReference type="GO" id="GO:0016301">
    <property type="term" value="F:kinase activity"/>
    <property type="evidence" value="ECO:0007669"/>
    <property type="project" value="UniProtKB-KW"/>
</dbReference>
<name>A0A5A5TEG9_9CHLR</name>
<evidence type="ECO:0000256" key="1">
    <source>
        <dbReference type="ARBA" id="ARBA00022679"/>
    </source>
</evidence>
<dbReference type="GO" id="GO:0005524">
    <property type="term" value="F:ATP binding"/>
    <property type="evidence" value="ECO:0007669"/>
    <property type="project" value="UniProtKB-KW"/>
</dbReference>
<dbReference type="GO" id="GO:0006772">
    <property type="term" value="P:thiamine metabolic process"/>
    <property type="evidence" value="ECO:0007669"/>
    <property type="project" value="UniProtKB-UniRule"/>
</dbReference>
<dbReference type="Pfam" id="PF04265">
    <property type="entry name" value="TPK_B1_binding"/>
    <property type="match status" value="1"/>
</dbReference>
<dbReference type="SMART" id="SM00983">
    <property type="entry name" value="TPK_B1_binding"/>
    <property type="match status" value="1"/>
</dbReference>
<dbReference type="GO" id="GO:0009229">
    <property type="term" value="P:thiamine diphosphate biosynthetic process"/>
    <property type="evidence" value="ECO:0007669"/>
    <property type="project" value="InterPro"/>
</dbReference>
<evidence type="ECO:0000256" key="2">
    <source>
        <dbReference type="ARBA" id="ARBA00022741"/>
    </source>
</evidence>
<evidence type="ECO:0000259" key="6">
    <source>
        <dbReference type="SMART" id="SM00983"/>
    </source>
</evidence>
<dbReference type="EC" id="2.7.6.2" evidence="5"/>
<dbReference type="InterPro" id="IPR053149">
    <property type="entry name" value="TPK"/>
</dbReference>
<feature type="domain" description="Thiamin pyrophosphokinase thiamin-binding" evidence="6">
    <location>
        <begin position="147"/>
        <end position="206"/>
    </location>
</feature>
<dbReference type="InterPro" id="IPR036371">
    <property type="entry name" value="TPK_B1-bd_sf"/>
</dbReference>
<keyword evidence="1" id="KW-0808">Transferase</keyword>
<dbReference type="CDD" id="cd07995">
    <property type="entry name" value="TPK"/>
    <property type="match status" value="1"/>
</dbReference>
<dbReference type="EMBL" id="BIXY01000048">
    <property type="protein sequence ID" value="GCF09638.1"/>
    <property type="molecule type" value="Genomic_DNA"/>
</dbReference>
<dbReference type="OrthoDB" id="9804377at2"/>
<dbReference type="SUPFAM" id="SSF63999">
    <property type="entry name" value="Thiamin pyrophosphokinase, catalytic domain"/>
    <property type="match status" value="1"/>
</dbReference>
<organism evidence="7 8">
    <name type="scientific">Dictyobacter arantiisoli</name>
    <dbReference type="NCBI Taxonomy" id="2014874"/>
    <lineage>
        <taxon>Bacteria</taxon>
        <taxon>Bacillati</taxon>
        <taxon>Chloroflexota</taxon>
        <taxon>Ktedonobacteria</taxon>
        <taxon>Ktedonobacterales</taxon>
        <taxon>Dictyobacteraceae</taxon>
        <taxon>Dictyobacter</taxon>
    </lineage>
</organism>
<dbReference type="Gene3D" id="3.40.50.10240">
    <property type="entry name" value="Thiamin pyrophosphokinase, catalytic domain"/>
    <property type="match status" value="1"/>
</dbReference>
<dbReference type="InterPro" id="IPR036759">
    <property type="entry name" value="TPK_catalytic_sf"/>
</dbReference>
<dbReference type="Pfam" id="PF04263">
    <property type="entry name" value="TPK_catalytic"/>
    <property type="match status" value="1"/>
</dbReference>
<evidence type="ECO:0000256" key="3">
    <source>
        <dbReference type="ARBA" id="ARBA00022777"/>
    </source>
</evidence>
<dbReference type="PANTHER" id="PTHR41299:SF1">
    <property type="entry name" value="THIAMINE PYROPHOSPHOKINASE"/>
    <property type="match status" value="1"/>
</dbReference>
<keyword evidence="4" id="KW-0067">ATP-binding</keyword>
<reference evidence="7 8" key="1">
    <citation type="submission" date="2019-01" db="EMBL/GenBank/DDBJ databases">
        <title>Draft genome sequence of Dictyobacter sp. Uno17.</title>
        <authorList>
            <person name="Wang C.M."/>
            <person name="Zheng Y."/>
            <person name="Sakai Y."/>
            <person name="Abe K."/>
            <person name="Yokota A."/>
            <person name="Yabe S."/>
        </authorList>
    </citation>
    <scope>NUCLEOTIDE SEQUENCE [LARGE SCALE GENOMIC DNA]</scope>
    <source>
        <strain evidence="7 8">Uno17</strain>
    </source>
</reference>
<keyword evidence="3 7" id="KW-0418">Kinase</keyword>
<evidence type="ECO:0000313" key="7">
    <source>
        <dbReference type="EMBL" id="GCF09638.1"/>
    </source>
</evidence>
<dbReference type="GO" id="GO:0004788">
    <property type="term" value="F:thiamine diphosphokinase activity"/>
    <property type="evidence" value="ECO:0007669"/>
    <property type="project" value="UniProtKB-UniRule"/>
</dbReference>
<dbReference type="Proteomes" id="UP000322530">
    <property type="component" value="Unassembled WGS sequence"/>
</dbReference>
<dbReference type="SUPFAM" id="SSF63862">
    <property type="entry name" value="Thiamin pyrophosphokinase, substrate-binding domain"/>
    <property type="match status" value="1"/>
</dbReference>
<sequence length="216" mass="22724">MHVVVFAGGTLRPGTAVAEALSTADLVLAADGGAAAALQYGYRPAVVLGDFDSLDPLLLEDLAIHGSDIIRLSPHKDETDTELALLEAHKRGATRITLLGALGGTRIEHTLANIFLLTSFSDIPTRIIDGPSICWLLTGPDTTAITGSAGDYLSLIPLTPTVTGIHTTDLAYPLHGATLRLGTPRGVSNELIRAEATVSIDQGMLLLISTRRQEVE</sequence>
<keyword evidence="2" id="KW-0547">Nucleotide-binding</keyword>
<protein>
    <recommendedName>
        <fullName evidence="5">Thiamine diphosphokinase</fullName>
        <ecNumber evidence="5">2.7.6.2</ecNumber>
    </recommendedName>
</protein>
<dbReference type="InterPro" id="IPR007373">
    <property type="entry name" value="Thiamin_PyroPKinase_B1-bd"/>
</dbReference>